<dbReference type="EMBL" id="MUJZ01061785">
    <property type="protein sequence ID" value="OTF71283.1"/>
    <property type="molecule type" value="Genomic_DNA"/>
</dbReference>
<reference evidence="2 3" key="1">
    <citation type="submission" date="2017-03" db="EMBL/GenBank/DDBJ databases">
        <title>Genome Survey of Euroglyphus maynei.</title>
        <authorList>
            <person name="Arlian L.G."/>
            <person name="Morgan M.S."/>
            <person name="Rider S.D."/>
        </authorList>
    </citation>
    <scope>NUCLEOTIDE SEQUENCE [LARGE SCALE GENOMIC DNA]</scope>
    <source>
        <strain evidence="2">Arlian Lab</strain>
        <tissue evidence="2">Whole body</tissue>
    </source>
</reference>
<comment type="caution">
    <text evidence="2">The sequence shown here is derived from an EMBL/GenBank/DDBJ whole genome shotgun (WGS) entry which is preliminary data.</text>
</comment>
<feature type="non-terminal residue" evidence="2">
    <location>
        <position position="241"/>
    </location>
</feature>
<protein>
    <submittedName>
        <fullName evidence="2">Uncharacterized protein</fullName>
    </submittedName>
</protein>
<accession>A0A1Y3AUF9</accession>
<name>A0A1Y3AUF9_EURMA</name>
<dbReference type="Proteomes" id="UP000194236">
    <property type="component" value="Unassembled WGS sequence"/>
</dbReference>
<sequence length="241" mass="27915">MPEFVAGVRQLDYQQQSSTSLVYFINITFELIILISGHGNDGLRSSLQMYRKRFKSQLDEIFLQYNSLVPNAQLLDIVLYDLLDNTAQMETTISILIKRKALELLNKKLDRLDRNDIRMEMTMKILATLYDHLRNYHENLQQLNDNQIHNVQLILLSMKLLTKFIDNDDHDLSDEISQAIDDILTKILTEIIKIIKSINSEKDSEMRQISKSMQNLRTSSILCLSQILSTLSTKAIVHLSD</sequence>
<keyword evidence="3" id="KW-1185">Reference proteome</keyword>
<gene>
    <name evidence="2" type="ORF">BLA29_009133</name>
</gene>
<evidence type="ECO:0000313" key="2">
    <source>
        <dbReference type="EMBL" id="OTF71283.1"/>
    </source>
</evidence>
<evidence type="ECO:0000313" key="3">
    <source>
        <dbReference type="Proteomes" id="UP000194236"/>
    </source>
</evidence>
<dbReference type="AlphaFoldDB" id="A0A1Y3AUF9"/>
<organism evidence="2 3">
    <name type="scientific">Euroglyphus maynei</name>
    <name type="common">Mayne's house dust mite</name>
    <dbReference type="NCBI Taxonomy" id="6958"/>
    <lineage>
        <taxon>Eukaryota</taxon>
        <taxon>Metazoa</taxon>
        <taxon>Ecdysozoa</taxon>
        <taxon>Arthropoda</taxon>
        <taxon>Chelicerata</taxon>
        <taxon>Arachnida</taxon>
        <taxon>Acari</taxon>
        <taxon>Acariformes</taxon>
        <taxon>Sarcoptiformes</taxon>
        <taxon>Astigmata</taxon>
        <taxon>Psoroptidia</taxon>
        <taxon>Analgoidea</taxon>
        <taxon>Pyroglyphidae</taxon>
        <taxon>Pyroglyphinae</taxon>
        <taxon>Euroglyphus</taxon>
    </lineage>
</organism>
<keyword evidence="1" id="KW-0175">Coiled coil</keyword>
<proteinExistence type="predicted"/>
<evidence type="ECO:0000256" key="1">
    <source>
        <dbReference type="SAM" id="Coils"/>
    </source>
</evidence>
<feature type="coiled-coil region" evidence="1">
    <location>
        <begin position="95"/>
        <end position="146"/>
    </location>
</feature>